<dbReference type="RefSeq" id="WP_136012423.1">
    <property type="nucleotide sequence ID" value="NZ_SRYE01000002.1"/>
</dbReference>
<dbReference type="CDD" id="cd00462">
    <property type="entry name" value="PTH"/>
    <property type="match status" value="1"/>
</dbReference>
<gene>
    <name evidence="7" type="primary">pth</name>
    <name evidence="9" type="ORF">E5334_04640</name>
</gene>
<feature type="site" description="Discriminates between blocked and unblocked aminoacyl-tRNA" evidence="7">
    <location>
        <position position="45"/>
    </location>
</feature>
<feature type="region of interest" description="Disordered" evidence="8">
    <location>
        <begin position="1"/>
        <end position="32"/>
    </location>
</feature>
<dbReference type="NCBIfam" id="TIGR00447">
    <property type="entry name" value="pth"/>
    <property type="match status" value="1"/>
</dbReference>
<feature type="site" description="Stabilizes the basic form of H active site to accept a proton" evidence="7">
    <location>
        <position position="127"/>
    </location>
</feature>
<reference evidence="9 10" key="1">
    <citation type="submission" date="2019-04" db="EMBL/GenBank/DDBJ databases">
        <title>Microbes associate with the intestines of laboratory mice.</title>
        <authorList>
            <person name="Navarre W."/>
            <person name="Wong E."/>
            <person name="Huang K."/>
            <person name="Tropini C."/>
            <person name="Ng K."/>
            <person name="Yu B."/>
        </authorList>
    </citation>
    <scope>NUCLEOTIDE SEQUENCE [LARGE SCALE GENOMIC DNA]</scope>
    <source>
        <strain evidence="9 10">NM07_P-09</strain>
    </source>
</reference>
<dbReference type="PANTHER" id="PTHR17224:SF1">
    <property type="entry name" value="PEPTIDYL-TRNA HYDROLASE"/>
    <property type="match status" value="1"/>
</dbReference>
<dbReference type="GO" id="GO:0072344">
    <property type="term" value="P:rescue of stalled ribosome"/>
    <property type="evidence" value="ECO:0007669"/>
    <property type="project" value="UniProtKB-UniRule"/>
</dbReference>
<evidence type="ECO:0000256" key="2">
    <source>
        <dbReference type="ARBA" id="ARBA00022555"/>
    </source>
</evidence>
<feature type="binding site" evidence="7">
    <location>
        <position position="100"/>
    </location>
    <ligand>
        <name>tRNA</name>
        <dbReference type="ChEBI" id="CHEBI:17843"/>
    </ligand>
</feature>
<evidence type="ECO:0000256" key="7">
    <source>
        <dbReference type="HAMAP-Rule" id="MF_00083"/>
    </source>
</evidence>
<feature type="binding site" evidence="7">
    <location>
        <position position="50"/>
    </location>
    <ligand>
        <name>tRNA</name>
        <dbReference type="ChEBI" id="CHEBI:17843"/>
    </ligand>
</feature>
<evidence type="ECO:0000256" key="8">
    <source>
        <dbReference type="SAM" id="MobiDB-lite"/>
    </source>
</evidence>
<dbReference type="AlphaFoldDB" id="A0A4S2F1S9"/>
<dbReference type="EMBL" id="SRYE01000002">
    <property type="protein sequence ID" value="TGY62695.1"/>
    <property type="molecule type" value="Genomic_DNA"/>
</dbReference>
<dbReference type="OrthoDB" id="9800507at2"/>
<dbReference type="HAMAP" id="MF_00083">
    <property type="entry name" value="Pept_tRNA_hydro_bact"/>
    <property type="match status" value="1"/>
</dbReference>
<dbReference type="SUPFAM" id="SSF53178">
    <property type="entry name" value="Peptidyl-tRNA hydrolase-like"/>
    <property type="match status" value="1"/>
</dbReference>
<comment type="similarity">
    <text evidence="5 7">Belongs to the PTH family.</text>
</comment>
<comment type="function">
    <text evidence="7">Hydrolyzes ribosome-free peptidyl-tRNAs (with 1 or more amino acids incorporated), which drop off the ribosome during protein synthesis, or as a result of ribosome stalling.</text>
</comment>
<feature type="compositionally biased region" description="Basic and acidic residues" evidence="8">
    <location>
        <begin position="1"/>
        <end position="15"/>
    </location>
</feature>
<sequence length="215" mass="22988">MADKYAAKEAAEKAARQHAPSSKKPRGANPKAAAKPIVLIAGLGNPGAEYAQSRHNSGLQVVDLLAQRWGAGYWKQQLGSLACKATIEGAQVVLAKPQSYMNVCGGPVAKLLAQLKAAPEQLLVVHDMLDIPAGTVKYKLDGGLDGHNGLRSIAAKLKTRDFKRMQVGIGRPPGRMDPGVFVLKQLKGKDWQAQQDVVALAADEIERVLREQAAK</sequence>
<accession>A0A4S2F1S9</accession>
<organism evidence="9 10">
    <name type="scientific">Muricaecibacterium torontonense</name>
    <dbReference type="NCBI Taxonomy" id="3032871"/>
    <lineage>
        <taxon>Bacteria</taxon>
        <taxon>Bacillati</taxon>
        <taxon>Actinomycetota</taxon>
        <taxon>Coriobacteriia</taxon>
        <taxon>Coriobacteriales</taxon>
        <taxon>Atopobiaceae</taxon>
        <taxon>Muricaecibacterium</taxon>
    </lineage>
</organism>
<feature type="binding site" evidence="7">
    <location>
        <position position="148"/>
    </location>
    <ligand>
        <name>tRNA</name>
        <dbReference type="ChEBI" id="CHEBI:17843"/>
    </ligand>
</feature>
<evidence type="ECO:0000256" key="1">
    <source>
        <dbReference type="ARBA" id="ARBA00013260"/>
    </source>
</evidence>
<dbReference type="InterPro" id="IPR001328">
    <property type="entry name" value="Pept_tRNA_hydro"/>
</dbReference>
<dbReference type="InterPro" id="IPR018171">
    <property type="entry name" value="Pept_tRNA_hydro_CS"/>
</dbReference>
<dbReference type="InterPro" id="IPR036416">
    <property type="entry name" value="Pept_tRNA_hydro_sf"/>
</dbReference>
<feature type="binding site" evidence="7">
    <location>
        <position position="102"/>
    </location>
    <ligand>
        <name>tRNA</name>
        <dbReference type="ChEBI" id="CHEBI:17843"/>
    </ligand>
</feature>
<comment type="subunit">
    <text evidence="7">Monomer.</text>
</comment>
<keyword evidence="7" id="KW-0963">Cytoplasm</keyword>
<comment type="function">
    <text evidence="7">Catalyzes the release of premature peptidyl moieties from peptidyl-tRNA molecules trapped in stalled 50S ribosomal subunits, and thus maintains levels of free tRNAs and 50S ribosomes.</text>
</comment>
<dbReference type="GO" id="GO:0006515">
    <property type="term" value="P:protein quality control for misfolded or incompletely synthesized proteins"/>
    <property type="evidence" value="ECO:0007669"/>
    <property type="project" value="UniProtKB-UniRule"/>
</dbReference>
<keyword evidence="10" id="KW-1185">Reference proteome</keyword>
<proteinExistence type="inferred from homology"/>
<name>A0A4S2F1S9_9ACTN</name>
<dbReference type="PROSITE" id="PS01196">
    <property type="entry name" value="PEPT_TRNA_HYDROL_2"/>
    <property type="match status" value="1"/>
</dbReference>
<keyword evidence="4 7" id="KW-0694">RNA-binding</keyword>
<evidence type="ECO:0000256" key="5">
    <source>
        <dbReference type="ARBA" id="ARBA00038063"/>
    </source>
</evidence>
<dbReference type="EC" id="3.1.1.29" evidence="1 7"/>
<dbReference type="GO" id="GO:0005737">
    <property type="term" value="C:cytoplasm"/>
    <property type="evidence" value="ECO:0007669"/>
    <property type="project" value="UniProtKB-SubCell"/>
</dbReference>
<dbReference type="GO" id="GO:0004045">
    <property type="term" value="F:peptidyl-tRNA hydrolase activity"/>
    <property type="evidence" value="ECO:0007669"/>
    <property type="project" value="UniProtKB-UniRule"/>
</dbReference>
<dbReference type="GO" id="GO:0000049">
    <property type="term" value="F:tRNA binding"/>
    <property type="evidence" value="ECO:0007669"/>
    <property type="project" value="UniProtKB-UniRule"/>
</dbReference>
<evidence type="ECO:0000256" key="4">
    <source>
        <dbReference type="ARBA" id="ARBA00022884"/>
    </source>
</evidence>
<comment type="subcellular location">
    <subcellularLocation>
        <location evidence="7">Cytoplasm</location>
    </subcellularLocation>
</comment>
<comment type="caution">
    <text evidence="9">The sequence shown here is derived from an EMBL/GenBank/DDBJ whole genome shotgun (WGS) entry which is preliminary data.</text>
</comment>
<evidence type="ECO:0000313" key="9">
    <source>
        <dbReference type="EMBL" id="TGY62695.1"/>
    </source>
</evidence>
<keyword evidence="2 7" id="KW-0820">tRNA-binding</keyword>
<dbReference type="Proteomes" id="UP000310263">
    <property type="component" value="Unassembled WGS sequence"/>
</dbReference>
<evidence type="ECO:0000256" key="3">
    <source>
        <dbReference type="ARBA" id="ARBA00022801"/>
    </source>
</evidence>
<evidence type="ECO:0000313" key="10">
    <source>
        <dbReference type="Proteomes" id="UP000310263"/>
    </source>
</evidence>
<feature type="active site" description="Proton acceptor" evidence="7">
    <location>
        <position position="55"/>
    </location>
</feature>
<keyword evidence="3 7" id="KW-0378">Hydrolase</keyword>
<evidence type="ECO:0000256" key="6">
    <source>
        <dbReference type="ARBA" id="ARBA00050038"/>
    </source>
</evidence>
<dbReference type="PANTHER" id="PTHR17224">
    <property type="entry name" value="PEPTIDYL-TRNA HYDROLASE"/>
    <property type="match status" value="1"/>
</dbReference>
<dbReference type="Gene3D" id="3.40.50.1470">
    <property type="entry name" value="Peptidyl-tRNA hydrolase"/>
    <property type="match status" value="1"/>
</dbReference>
<protein>
    <recommendedName>
        <fullName evidence="6 7">Peptidyl-tRNA hydrolase</fullName>
        <shortName evidence="7">Pth</shortName>
        <ecNumber evidence="1 7">3.1.1.29</ecNumber>
    </recommendedName>
</protein>
<comment type="catalytic activity">
    <reaction evidence="7">
        <text>an N-acyl-L-alpha-aminoacyl-tRNA + H2O = an N-acyl-L-amino acid + a tRNA + H(+)</text>
        <dbReference type="Rhea" id="RHEA:54448"/>
        <dbReference type="Rhea" id="RHEA-COMP:10123"/>
        <dbReference type="Rhea" id="RHEA-COMP:13883"/>
        <dbReference type="ChEBI" id="CHEBI:15377"/>
        <dbReference type="ChEBI" id="CHEBI:15378"/>
        <dbReference type="ChEBI" id="CHEBI:59874"/>
        <dbReference type="ChEBI" id="CHEBI:78442"/>
        <dbReference type="ChEBI" id="CHEBI:138191"/>
        <dbReference type="EC" id="3.1.1.29"/>
    </reaction>
</comment>
<dbReference type="Pfam" id="PF01195">
    <property type="entry name" value="Pept_tRNA_hydro"/>
    <property type="match status" value="1"/>
</dbReference>